<evidence type="ECO:0000256" key="1">
    <source>
        <dbReference type="SAM" id="MobiDB-lite"/>
    </source>
</evidence>
<dbReference type="PANTHER" id="PTHR35668:SF1">
    <property type="entry name" value="PROTEIN SHORTAGE IN CHIASMATA 1 ORTHOLOG"/>
    <property type="match status" value="1"/>
</dbReference>
<feature type="non-terminal residue" evidence="2">
    <location>
        <position position="1"/>
    </location>
</feature>
<proteinExistence type="predicted"/>
<feature type="region of interest" description="Disordered" evidence="1">
    <location>
        <begin position="457"/>
        <end position="503"/>
    </location>
</feature>
<sequence length="1053" mass="120273">LSSDLCVEEELVFIDNLENFRKKLPTSSLLLSRLQFFLVKDPLLDSEGQNFTEENIFREHLTLQNEVEMQESKKELQEIKENFHTVSVKDEEVPSYCFLLTIILYFMLPVQFYKPSNGRSDSLKIPSFLELQELFNLAPETVADEDTCKEVIKEDLKAEITYKIETSKYCPVPQEACSSNRSMLEFCESDEMEVPLTPPCRQQRSWVNFLCTGLQEEPIPLSGNSILVTELSREYLECLVWQAEKYQDNMNSLLLVECQTVKLAYQRHSLAELKELLPLEVEAPVLSSLGEGWWLHFGLNPASIETLEQLNMDASNANSLLPTEVETFTRFTSHQLESKHQSDKPVNLHMPPQNQRQYFALHTNAASSAKIRSTNTPVEELARGSIKQNKVEEAIYFLNQEKKSPKSSESVNCKDVSSRQDNPSSSQKPVSFSLATKWDDDSDLSNFIMLRSKHTLTQREENNDVDSPEKVLQPKEQHVDVHKEDSSVGETARIQEKEQENEDSITVNIQASESQCQAYCLLEEAATPVLKDLTHLGILASVNWSFNSIKFDHTRFFLKQQEKVICDRFKEGKIDEKEIMLFRHAALVHLLVTIRDLLLTCGLDTALVYLSKAKDIYKNILESCLNNIWRQLKIVQYSSQKKHETNPKITELQCQMLNWMPSCGEEHSVKILIITRMDSEREKAALIHTLSGVEGLKAMDLNSEKKGTFLGCKDIISSRYSCVIVHNQQIGADFPWTHFSLVMEYDYSENSCWKNLCKNLNVTYMTFKTTLPETLKMGNHCGSFLLEVQIPYVFLTTEGLLNMPDILQLLESKYSITFVERSSSFSLRLFGSTDRYVVLTIDECTAIFLQGVEELNYDKSCDSVIWKLVALSLQYTCCWIIFYSRERLSLEYSLRGDTLLNLVLIYAALIELTQKSEDFEVKVVVLTPGIEEAALLIRQIADNILITSNVTPHEWLDKSWLSVLPSETEKCLLTFPCINPLVAQVMLKKGSSLNTLFLASFDQLQELLPEVPKKVLKHFSDMTSSYNINAAAPLETAVKDASPPENQNNFNTL</sequence>
<keyword evidence="3" id="KW-1185">Reference proteome</keyword>
<dbReference type="OrthoDB" id="9909657at2759"/>
<feature type="region of interest" description="Disordered" evidence="1">
    <location>
        <begin position="402"/>
        <end position="432"/>
    </location>
</feature>
<feature type="compositionally biased region" description="Basic and acidic residues" evidence="1">
    <location>
        <begin position="457"/>
        <end position="486"/>
    </location>
</feature>
<dbReference type="GO" id="GO:0000794">
    <property type="term" value="C:condensed nuclear chromosome"/>
    <property type="evidence" value="ECO:0007669"/>
    <property type="project" value="InterPro"/>
</dbReference>
<dbReference type="AlphaFoldDB" id="A0A7L4G3R4"/>
<name>A0A7L4G3R4_9COLU</name>
<organism evidence="2 3">
    <name type="scientific">Pampusana beccarii</name>
    <name type="common">Western bronze ground-dove</name>
    <dbReference type="NCBI Taxonomy" id="2953425"/>
    <lineage>
        <taxon>Eukaryota</taxon>
        <taxon>Metazoa</taxon>
        <taxon>Chordata</taxon>
        <taxon>Craniata</taxon>
        <taxon>Vertebrata</taxon>
        <taxon>Euteleostomi</taxon>
        <taxon>Archelosauria</taxon>
        <taxon>Archosauria</taxon>
        <taxon>Dinosauria</taxon>
        <taxon>Saurischia</taxon>
        <taxon>Theropoda</taxon>
        <taxon>Coelurosauria</taxon>
        <taxon>Aves</taxon>
        <taxon>Neognathae</taxon>
        <taxon>Neoaves</taxon>
        <taxon>Columbimorphae</taxon>
        <taxon>Columbiformes</taxon>
        <taxon>Columbidae</taxon>
        <taxon>Pampusana</taxon>
    </lineage>
</organism>
<protein>
    <submittedName>
        <fullName evidence="2">SHOC1 protein</fullName>
    </submittedName>
</protein>
<dbReference type="GO" id="GO:0000712">
    <property type="term" value="P:resolution of meiotic recombination intermediates"/>
    <property type="evidence" value="ECO:0007669"/>
    <property type="project" value="InterPro"/>
</dbReference>
<reference evidence="2 3" key="1">
    <citation type="submission" date="2020-02" db="EMBL/GenBank/DDBJ databases">
        <title>Bird 10,000 Genomes (B10K) Project - Family phase.</title>
        <authorList>
            <person name="Zhang G."/>
        </authorList>
    </citation>
    <scope>NUCLEOTIDE SEQUENCE [LARGE SCALE GENOMIC DNA]</scope>
    <source>
        <strain evidence="2">B10K-DU-006-06</strain>
    </source>
</reference>
<dbReference type="EMBL" id="VWYH01009372">
    <property type="protein sequence ID" value="NXW93273.1"/>
    <property type="molecule type" value="Genomic_DNA"/>
</dbReference>
<dbReference type="Proteomes" id="UP000541332">
    <property type="component" value="Unassembled WGS sequence"/>
</dbReference>
<dbReference type="GO" id="GO:0016887">
    <property type="term" value="F:ATP hydrolysis activity"/>
    <property type="evidence" value="ECO:0007669"/>
    <property type="project" value="InterPro"/>
</dbReference>
<dbReference type="InterPro" id="IPR039991">
    <property type="entry name" value="SHOC1"/>
</dbReference>
<accession>A0A7L4G3R4</accession>
<feature type="non-terminal residue" evidence="2">
    <location>
        <position position="1053"/>
    </location>
</feature>
<feature type="compositionally biased region" description="Polar residues" evidence="1">
    <location>
        <begin position="419"/>
        <end position="432"/>
    </location>
</feature>
<evidence type="ECO:0000313" key="2">
    <source>
        <dbReference type="EMBL" id="NXW93273.1"/>
    </source>
</evidence>
<evidence type="ECO:0000313" key="3">
    <source>
        <dbReference type="Proteomes" id="UP000541332"/>
    </source>
</evidence>
<comment type="caution">
    <text evidence="2">The sequence shown here is derived from an EMBL/GenBank/DDBJ whole genome shotgun (WGS) entry which is preliminary data.</text>
</comment>
<dbReference type="PANTHER" id="PTHR35668">
    <property type="entry name" value="PROTEIN SHORTAGE IN CHIASMATA 1 ORTHOLOG"/>
    <property type="match status" value="1"/>
</dbReference>
<dbReference type="GO" id="GO:0003697">
    <property type="term" value="F:single-stranded DNA binding"/>
    <property type="evidence" value="ECO:0007669"/>
    <property type="project" value="TreeGrafter"/>
</dbReference>
<gene>
    <name evidence="2" type="primary">Shoc1</name>
    <name evidence="2" type="ORF">ALOBEC_R14530</name>
</gene>
<dbReference type="Pfam" id="PF17825">
    <property type="entry name" value="DUF5587"/>
    <property type="match status" value="1"/>
</dbReference>